<sequence>MSDENQPTYEERLIKAVRLMKADVDAIYTQLRDGTYADPDTFINNWTHLMDRVKNMKPVLSKPGVIETLMRMDVRLTAELLAITYSVQIIENFIRCLEHQARENGSKPR</sequence>
<reference evidence="2" key="1">
    <citation type="journal article" date="2012" name="Appl. Microbiol. Biotechnol.">
        <title>The complete genome sequence of Pantoea ananatis AJ13355, an organism with great biotechnological potential.</title>
        <authorList>
            <person name="Hara Y."/>
            <person name="Kadotani N."/>
            <person name="Izui H."/>
            <person name="Katashkina J.I."/>
            <person name="Kuvaeva T.M."/>
            <person name="Andreeva I.G."/>
            <person name="Golubeva L.I."/>
            <person name="Malko D.B."/>
            <person name="Makeev V.J."/>
            <person name="Mashko S.V."/>
            <person name="Kozlov Y.I."/>
        </authorList>
    </citation>
    <scope>NUCLEOTIDE SEQUENCE [LARGE SCALE GENOMIC DNA]</scope>
    <source>
        <strain evidence="2">AJ13355</strain>
        <plasmid evidence="2">Plasmid pEA320</plasmid>
    </source>
</reference>
<dbReference type="PATRIC" id="fig|932677.3.peg.4627"/>
<evidence type="ECO:0000313" key="1">
    <source>
        <dbReference type="EMBL" id="BAK14094.1"/>
    </source>
</evidence>
<organism evidence="1 2">
    <name type="scientific">Pantoea ananatis (strain AJ13355)</name>
    <dbReference type="NCBI Taxonomy" id="932677"/>
    <lineage>
        <taxon>Bacteria</taxon>
        <taxon>Pseudomonadati</taxon>
        <taxon>Pseudomonadota</taxon>
        <taxon>Gammaproteobacteria</taxon>
        <taxon>Enterobacterales</taxon>
        <taxon>Erwiniaceae</taxon>
        <taxon>Pantoea</taxon>
    </lineage>
</organism>
<dbReference type="eggNOG" id="ENOG5031KJW">
    <property type="taxonomic scope" value="Bacteria"/>
</dbReference>
<accession>A0A0H3L4E5</accession>
<keyword evidence="1" id="KW-0614">Plasmid</keyword>
<protein>
    <submittedName>
        <fullName evidence="1">Uncharacterized protein</fullName>
    </submittedName>
</protein>
<dbReference type="OrthoDB" id="6544820at2"/>
<dbReference type="RefSeq" id="WP_014598315.1">
    <property type="nucleotide sequence ID" value="NC_017533.1"/>
</dbReference>
<geneLocation type="plasmid" evidence="1 2">
    <name>pEA320</name>
</geneLocation>
<evidence type="ECO:0000313" key="2">
    <source>
        <dbReference type="Proteomes" id="UP000006690"/>
    </source>
</evidence>
<gene>
    <name evidence="1" type="ORF">PAJ_p0227</name>
</gene>
<dbReference type="HOGENOM" id="CLU_178491_0_0_6"/>
<dbReference type="EMBL" id="AP012033">
    <property type="protein sequence ID" value="BAK14094.1"/>
    <property type="molecule type" value="Genomic_DNA"/>
</dbReference>
<dbReference type="Proteomes" id="UP000006690">
    <property type="component" value="Plasmid pEA320"/>
</dbReference>
<name>A0A0H3L4E5_PANAA</name>
<dbReference type="KEGG" id="paj:PAJ_p0227"/>
<proteinExistence type="predicted"/>
<dbReference type="AlphaFoldDB" id="A0A0H3L4E5"/>